<keyword evidence="2" id="KW-1185">Reference proteome</keyword>
<gene>
    <name evidence="1" type="ORF">CRV2_00010939</name>
</gene>
<reference evidence="1" key="1">
    <citation type="submission" date="2020-04" db="EMBL/GenBank/DDBJ databases">
        <authorList>
            <person name="Broberg M."/>
        </authorList>
    </citation>
    <scope>NUCLEOTIDE SEQUENCE</scope>
</reference>
<sequence length="189" mass="22039">MSLSQTNVKLTSREQPMKHRFPGLWMLVEDERRKEPNLDEARNDPNYQAERLARNIFEYLKRPSNILDILEKRGKSLIDFSPKDGWERDFEVAESEDHAAAQKVLFQALAKYTPYGTCKHQDAKHPPSWHPARIFLMRLERMEDLVRFDVITSSNINGSWEDLCIEIPVYAVSIPQPSMLLLDTLVQID</sequence>
<evidence type="ECO:0000313" key="1">
    <source>
        <dbReference type="EMBL" id="CAG9944846.1"/>
    </source>
</evidence>
<proteinExistence type="predicted"/>
<reference evidence="1" key="2">
    <citation type="submission" date="2021-10" db="EMBL/GenBank/DDBJ databases">
        <authorList>
            <person name="Piombo E."/>
        </authorList>
    </citation>
    <scope>NUCLEOTIDE SEQUENCE</scope>
</reference>
<evidence type="ECO:0000313" key="2">
    <source>
        <dbReference type="Proteomes" id="UP000836387"/>
    </source>
</evidence>
<organism evidence="1 2">
    <name type="scientific">Clonostachys rosea f. rosea IK726</name>
    <dbReference type="NCBI Taxonomy" id="1349383"/>
    <lineage>
        <taxon>Eukaryota</taxon>
        <taxon>Fungi</taxon>
        <taxon>Dikarya</taxon>
        <taxon>Ascomycota</taxon>
        <taxon>Pezizomycotina</taxon>
        <taxon>Sordariomycetes</taxon>
        <taxon>Hypocreomycetidae</taxon>
        <taxon>Hypocreales</taxon>
        <taxon>Bionectriaceae</taxon>
        <taxon>Clonostachys</taxon>
    </lineage>
</organism>
<comment type="caution">
    <text evidence="1">The sequence shown here is derived from an EMBL/GenBank/DDBJ whole genome shotgun (WGS) entry which is preliminary data.</text>
</comment>
<name>A0ACA9TV50_BIOOC</name>
<protein>
    <submittedName>
        <fullName evidence="1">Uncharacterized protein</fullName>
    </submittedName>
</protein>
<dbReference type="Proteomes" id="UP000836387">
    <property type="component" value="Unassembled WGS sequence"/>
</dbReference>
<accession>A0ACA9TV50</accession>
<dbReference type="EMBL" id="CADEHS020000008">
    <property type="protein sequence ID" value="CAG9944846.1"/>
    <property type="molecule type" value="Genomic_DNA"/>
</dbReference>